<proteinExistence type="predicted"/>
<evidence type="ECO:0000313" key="3">
    <source>
        <dbReference type="Proteomes" id="UP000243515"/>
    </source>
</evidence>
<dbReference type="Proteomes" id="UP000243515">
    <property type="component" value="Unassembled WGS sequence"/>
</dbReference>
<dbReference type="GO" id="GO:0008757">
    <property type="term" value="F:S-adenosylmethionine-dependent methyltransferase activity"/>
    <property type="evidence" value="ECO:0007669"/>
    <property type="project" value="InterPro"/>
</dbReference>
<dbReference type="Gene3D" id="3.40.50.150">
    <property type="entry name" value="Vaccinia Virus protein VP39"/>
    <property type="match status" value="1"/>
</dbReference>
<dbReference type="CDD" id="cd02440">
    <property type="entry name" value="AdoMet_MTases"/>
    <property type="match status" value="1"/>
</dbReference>
<dbReference type="Pfam" id="PF08241">
    <property type="entry name" value="Methyltransf_11"/>
    <property type="match status" value="1"/>
</dbReference>
<accession>A0A232LN40</accession>
<dbReference type="InterPro" id="IPR029063">
    <property type="entry name" value="SAM-dependent_MTases_sf"/>
</dbReference>
<sequence length="279" mass="30825">MPQENSNSQPWDIWSAECYGQTVAPFVAALTDTIQEWLNPQPTDEILDIGCGEGALTAKLATNVKRIVGVDASANMITAFQHTYPHVLSRVVDCRFLGREKDLTSAGFDKVFSNAAMHWILRDAATRTDIMRACFAALKPGGVIVSESGGLGNVAEVHAALIGELIHRGVTPERAREVSPWWFPSLEMMKALVEEAGFKWIRGEVELRQTKLTEVEGGGIKGWVQLFGANFLEELKSDSEREEAVKNVVEALEGVGRRQHDGGFSINYIRLRFEAQKPV</sequence>
<dbReference type="InterPro" id="IPR013216">
    <property type="entry name" value="Methyltransf_11"/>
</dbReference>
<dbReference type="PANTHER" id="PTHR43861">
    <property type="entry name" value="TRANS-ACONITATE 2-METHYLTRANSFERASE-RELATED"/>
    <property type="match status" value="1"/>
</dbReference>
<dbReference type="SUPFAM" id="SSF53335">
    <property type="entry name" value="S-adenosyl-L-methionine-dependent methyltransferases"/>
    <property type="match status" value="1"/>
</dbReference>
<dbReference type="PANTHER" id="PTHR43861:SF1">
    <property type="entry name" value="TRANS-ACONITATE 2-METHYLTRANSFERASE"/>
    <property type="match status" value="1"/>
</dbReference>
<dbReference type="AlphaFoldDB" id="A0A232LN40"/>
<keyword evidence="3" id="KW-1185">Reference proteome</keyword>
<name>A0A232LN40_9EURO</name>
<organism evidence="2 3">
    <name type="scientific">Elaphomyces granulatus</name>
    <dbReference type="NCBI Taxonomy" id="519963"/>
    <lineage>
        <taxon>Eukaryota</taxon>
        <taxon>Fungi</taxon>
        <taxon>Dikarya</taxon>
        <taxon>Ascomycota</taxon>
        <taxon>Pezizomycotina</taxon>
        <taxon>Eurotiomycetes</taxon>
        <taxon>Eurotiomycetidae</taxon>
        <taxon>Eurotiales</taxon>
        <taxon>Elaphomycetaceae</taxon>
        <taxon>Elaphomyces</taxon>
    </lineage>
</organism>
<protein>
    <recommendedName>
        <fullName evidence="1">Methyltransferase type 11 domain-containing protein</fullName>
    </recommendedName>
</protein>
<evidence type="ECO:0000313" key="2">
    <source>
        <dbReference type="EMBL" id="OXV05565.1"/>
    </source>
</evidence>
<evidence type="ECO:0000259" key="1">
    <source>
        <dbReference type="Pfam" id="PF08241"/>
    </source>
</evidence>
<gene>
    <name evidence="2" type="ORF">Egran_06667</name>
</gene>
<dbReference type="OrthoDB" id="66144at2759"/>
<dbReference type="EMBL" id="NPHW01006760">
    <property type="protein sequence ID" value="OXV05565.1"/>
    <property type="molecule type" value="Genomic_DNA"/>
</dbReference>
<feature type="domain" description="Methyltransferase type 11" evidence="1">
    <location>
        <begin position="47"/>
        <end position="145"/>
    </location>
</feature>
<reference evidence="2 3" key="1">
    <citation type="journal article" date="2015" name="Environ. Microbiol.">
        <title>Metagenome sequence of Elaphomyces granulatus from sporocarp tissue reveals Ascomycota ectomycorrhizal fingerprints of genome expansion and a Proteobacteria-rich microbiome.</title>
        <authorList>
            <person name="Quandt C.A."/>
            <person name="Kohler A."/>
            <person name="Hesse C.N."/>
            <person name="Sharpton T.J."/>
            <person name="Martin F."/>
            <person name="Spatafora J.W."/>
        </authorList>
    </citation>
    <scope>NUCLEOTIDE SEQUENCE [LARGE SCALE GENOMIC DNA]</scope>
    <source>
        <strain evidence="2 3">OSC145934</strain>
    </source>
</reference>
<comment type="caution">
    <text evidence="2">The sequence shown here is derived from an EMBL/GenBank/DDBJ whole genome shotgun (WGS) entry which is preliminary data.</text>
</comment>